<organism evidence="3 4">
    <name type="scientific">Thermomonospora curvata (strain ATCC 19995 / DSM 43183 / JCM 3096 / KCTC 9072 / NBRC 15933 / NCIMB 10081 / Henssen B9)</name>
    <dbReference type="NCBI Taxonomy" id="471852"/>
    <lineage>
        <taxon>Bacteria</taxon>
        <taxon>Bacillati</taxon>
        <taxon>Actinomycetota</taxon>
        <taxon>Actinomycetes</taxon>
        <taxon>Streptosporangiales</taxon>
        <taxon>Thermomonosporaceae</taxon>
        <taxon>Thermomonospora</taxon>
    </lineage>
</organism>
<evidence type="ECO:0000313" key="4">
    <source>
        <dbReference type="Proteomes" id="UP000001918"/>
    </source>
</evidence>
<dbReference type="STRING" id="471852.Tcur_2042"/>
<dbReference type="SUPFAM" id="SSF52402">
    <property type="entry name" value="Adenine nucleotide alpha hydrolases-like"/>
    <property type="match status" value="2"/>
</dbReference>
<dbReference type="RefSeq" id="WP_012852393.1">
    <property type="nucleotide sequence ID" value="NC_013510.1"/>
</dbReference>
<dbReference type="OrthoDB" id="9816117at2"/>
<dbReference type="KEGG" id="tcu:Tcur_2042"/>
<dbReference type="InterPro" id="IPR014729">
    <property type="entry name" value="Rossmann-like_a/b/a_fold"/>
</dbReference>
<dbReference type="Pfam" id="PF00582">
    <property type="entry name" value="Usp"/>
    <property type="match status" value="2"/>
</dbReference>
<name>D1AEN4_THECD</name>
<protein>
    <submittedName>
        <fullName evidence="3">UspA domain protein</fullName>
    </submittedName>
</protein>
<accession>D1AEN4</accession>
<evidence type="ECO:0000313" key="3">
    <source>
        <dbReference type="EMBL" id="ACY97609.1"/>
    </source>
</evidence>
<sequence length="277" mass="29110">MKAPVIVGIDGSARSLRALDWAVEEARLLGAPLRLVHASRLLAWDGALTEEARTALKAERTGWLERAAERARRRRPGCRVETELPAEDPVQALVKAGENASLIVVGARGSGGFEGLLLGSVGLFVASRATCPIMVVPESAPDPEQAPGHIVLGVDKGRSAEHAIGWAFAEADRRGAALIALHAIGTGYGSPRQRVGEQMHLAEALAGWTSRYPDLTVERRPVEGKAAAALVAASQDAALVVVGARRRHGLPGGMALGRVNHAVLHHSRCPVVVVPAS</sequence>
<dbReference type="PANTHER" id="PTHR46268">
    <property type="entry name" value="STRESS RESPONSE PROTEIN NHAX"/>
    <property type="match status" value="1"/>
</dbReference>
<proteinExistence type="inferred from homology"/>
<dbReference type="Proteomes" id="UP000001918">
    <property type="component" value="Chromosome"/>
</dbReference>
<reference evidence="3 4" key="1">
    <citation type="journal article" date="2011" name="Stand. Genomic Sci.">
        <title>Complete genome sequence of Thermomonospora curvata type strain (B9).</title>
        <authorList>
            <person name="Chertkov O."/>
            <person name="Sikorski J."/>
            <person name="Nolan M."/>
            <person name="Lapidus A."/>
            <person name="Lucas S."/>
            <person name="Del Rio T.G."/>
            <person name="Tice H."/>
            <person name="Cheng J.F."/>
            <person name="Goodwin L."/>
            <person name="Pitluck S."/>
            <person name="Liolios K."/>
            <person name="Ivanova N."/>
            <person name="Mavromatis K."/>
            <person name="Mikhailova N."/>
            <person name="Ovchinnikova G."/>
            <person name="Pati A."/>
            <person name="Chen A."/>
            <person name="Palaniappan K."/>
            <person name="Djao O.D."/>
            <person name="Land M."/>
            <person name="Hauser L."/>
            <person name="Chang Y.J."/>
            <person name="Jeffries C.D."/>
            <person name="Brettin T."/>
            <person name="Han C."/>
            <person name="Detter J.C."/>
            <person name="Rohde M."/>
            <person name="Goker M."/>
            <person name="Woyke T."/>
            <person name="Bristow J."/>
            <person name="Eisen J.A."/>
            <person name="Markowitz V."/>
            <person name="Hugenholtz P."/>
            <person name="Klenk H.P."/>
            <person name="Kyrpides N.C."/>
        </authorList>
    </citation>
    <scope>NUCLEOTIDE SEQUENCE [LARGE SCALE GENOMIC DNA]</scope>
    <source>
        <strain evidence="4">ATCC 19995 / DSM 43183 / JCM 3096 / KCTC 9072 / NBRC 15933 / NCIMB 10081 / Henssen B9</strain>
    </source>
</reference>
<keyword evidence="4" id="KW-1185">Reference proteome</keyword>
<dbReference type="HOGENOM" id="CLU_049301_2_3_11"/>
<dbReference type="AlphaFoldDB" id="D1AEN4"/>
<dbReference type="PRINTS" id="PR01438">
    <property type="entry name" value="UNVRSLSTRESS"/>
</dbReference>
<dbReference type="EMBL" id="CP001738">
    <property type="protein sequence ID" value="ACY97609.1"/>
    <property type="molecule type" value="Genomic_DNA"/>
</dbReference>
<evidence type="ECO:0000259" key="2">
    <source>
        <dbReference type="Pfam" id="PF00582"/>
    </source>
</evidence>
<feature type="domain" description="UspA" evidence="2">
    <location>
        <begin position="4"/>
        <end position="137"/>
    </location>
</feature>
<feature type="domain" description="UspA" evidence="2">
    <location>
        <begin position="149"/>
        <end position="275"/>
    </location>
</feature>
<dbReference type="InterPro" id="IPR006015">
    <property type="entry name" value="Universal_stress_UspA"/>
</dbReference>
<gene>
    <name evidence="3" type="ordered locus">Tcur_2042</name>
</gene>
<evidence type="ECO:0000256" key="1">
    <source>
        <dbReference type="ARBA" id="ARBA00008791"/>
    </source>
</evidence>
<dbReference type="PANTHER" id="PTHR46268:SF6">
    <property type="entry name" value="UNIVERSAL STRESS PROTEIN UP12"/>
    <property type="match status" value="1"/>
</dbReference>
<dbReference type="eggNOG" id="COG0589">
    <property type="taxonomic scope" value="Bacteria"/>
</dbReference>
<dbReference type="Gene3D" id="3.40.50.620">
    <property type="entry name" value="HUPs"/>
    <property type="match status" value="2"/>
</dbReference>
<comment type="similarity">
    <text evidence="1">Belongs to the universal stress protein A family.</text>
</comment>
<dbReference type="InterPro" id="IPR006016">
    <property type="entry name" value="UspA"/>
</dbReference>